<evidence type="ECO:0000313" key="2">
    <source>
        <dbReference type="Proteomes" id="UP000631114"/>
    </source>
</evidence>
<dbReference type="GO" id="GO:0003729">
    <property type="term" value="F:mRNA binding"/>
    <property type="evidence" value="ECO:0007669"/>
    <property type="project" value="TreeGrafter"/>
</dbReference>
<dbReference type="Proteomes" id="UP000631114">
    <property type="component" value="Unassembled WGS sequence"/>
</dbReference>
<dbReference type="PANTHER" id="PTHR11208:SF109">
    <property type="entry name" value="OS01G0886300 PROTEIN"/>
    <property type="match status" value="1"/>
</dbReference>
<organism evidence="1 2">
    <name type="scientific">Coptis chinensis</name>
    <dbReference type="NCBI Taxonomy" id="261450"/>
    <lineage>
        <taxon>Eukaryota</taxon>
        <taxon>Viridiplantae</taxon>
        <taxon>Streptophyta</taxon>
        <taxon>Embryophyta</taxon>
        <taxon>Tracheophyta</taxon>
        <taxon>Spermatophyta</taxon>
        <taxon>Magnoliopsida</taxon>
        <taxon>Ranunculales</taxon>
        <taxon>Ranunculaceae</taxon>
        <taxon>Coptidoideae</taxon>
        <taxon>Coptis</taxon>
    </lineage>
</organism>
<dbReference type="Gene3D" id="3.30.1370.10">
    <property type="entry name" value="K Homology domain, type 1"/>
    <property type="match status" value="1"/>
</dbReference>
<proteinExistence type="predicted"/>
<keyword evidence="2" id="KW-1185">Reference proteome</keyword>
<comment type="caution">
    <text evidence="1">The sequence shown here is derived from an EMBL/GenBank/DDBJ whole genome shotgun (WGS) entry which is preliminary data.</text>
</comment>
<dbReference type="PANTHER" id="PTHR11208">
    <property type="entry name" value="RNA-BINDING PROTEIN RELATED"/>
    <property type="match status" value="1"/>
</dbReference>
<dbReference type="AlphaFoldDB" id="A0A835HF56"/>
<reference evidence="1 2" key="1">
    <citation type="submission" date="2020-10" db="EMBL/GenBank/DDBJ databases">
        <title>The Coptis chinensis genome and diversification of protoberbering-type alkaloids.</title>
        <authorList>
            <person name="Wang B."/>
            <person name="Shu S."/>
            <person name="Song C."/>
            <person name="Liu Y."/>
        </authorList>
    </citation>
    <scope>NUCLEOTIDE SEQUENCE [LARGE SCALE GENOMIC DNA]</scope>
    <source>
        <strain evidence="1">HL-2020</strain>
        <tissue evidence="1">Leaf</tissue>
    </source>
</reference>
<dbReference type="EMBL" id="JADFTS010000007">
    <property type="protein sequence ID" value="KAF9598011.1"/>
    <property type="molecule type" value="Genomic_DNA"/>
</dbReference>
<dbReference type="GO" id="GO:0005634">
    <property type="term" value="C:nucleus"/>
    <property type="evidence" value="ECO:0007669"/>
    <property type="project" value="TreeGrafter"/>
</dbReference>
<dbReference type="OrthoDB" id="6777263at2759"/>
<name>A0A835HF56_9MAGN</name>
<dbReference type="InterPro" id="IPR045071">
    <property type="entry name" value="BBP-like"/>
</dbReference>
<dbReference type="GO" id="GO:0048024">
    <property type="term" value="P:regulation of mRNA splicing, via spliceosome"/>
    <property type="evidence" value="ECO:0007669"/>
    <property type="project" value="TreeGrafter"/>
</dbReference>
<gene>
    <name evidence="1" type="ORF">IFM89_023583</name>
</gene>
<sequence length="140" mass="15857">MYVSRETILAASTTSKGVGAAARFRGRKLFGRRGTRTYLEFFTADLGEENWLRDKPGYEHLNEPLCVLVEDEFPADLVEPRLNQAIAILEDLLKPVDESLDHYKKQQLRELAMINGTLREESPSMSPFNIVGMKRAKTGL</sequence>
<protein>
    <submittedName>
        <fullName evidence="1">Uncharacterized protein</fullName>
    </submittedName>
</protein>
<evidence type="ECO:0000313" key="1">
    <source>
        <dbReference type="EMBL" id="KAF9598011.1"/>
    </source>
</evidence>
<accession>A0A835HF56</accession>
<dbReference type="InterPro" id="IPR036612">
    <property type="entry name" value="KH_dom_type_1_sf"/>
</dbReference>
<dbReference type="SUPFAM" id="SSF54791">
    <property type="entry name" value="Eukaryotic type KH-domain (KH-domain type I)"/>
    <property type="match status" value="1"/>
</dbReference>